<name>A0A3M7QFW5_BRAPC</name>
<evidence type="ECO:0000313" key="2">
    <source>
        <dbReference type="Proteomes" id="UP000276133"/>
    </source>
</evidence>
<comment type="caution">
    <text evidence="1">The sequence shown here is derived from an EMBL/GenBank/DDBJ whole genome shotgun (WGS) entry which is preliminary data.</text>
</comment>
<organism evidence="1 2">
    <name type="scientific">Brachionus plicatilis</name>
    <name type="common">Marine rotifer</name>
    <name type="synonym">Brachionus muelleri</name>
    <dbReference type="NCBI Taxonomy" id="10195"/>
    <lineage>
        <taxon>Eukaryota</taxon>
        <taxon>Metazoa</taxon>
        <taxon>Spiralia</taxon>
        <taxon>Gnathifera</taxon>
        <taxon>Rotifera</taxon>
        <taxon>Eurotatoria</taxon>
        <taxon>Monogononta</taxon>
        <taxon>Pseudotrocha</taxon>
        <taxon>Ploima</taxon>
        <taxon>Brachionidae</taxon>
        <taxon>Brachionus</taxon>
    </lineage>
</organism>
<dbReference type="EMBL" id="REGN01006252">
    <property type="protein sequence ID" value="RNA10260.1"/>
    <property type="molecule type" value="Genomic_DNA"/>
</dbReference>
<dbReference type="AlphaFoldDB" id="A0A3M7QFW5"/>
<reference evidence="1 2" key="1">
    <citation type="journal article" date="2018" name="Sci. Rep.">
        <title>Genomic signatures of local adaptation to the degree of environmental predictability in rotifers.</title>
        <authorList>
            <person name="Franch-Gras L."/>
            <person name="Hahn C."/>
            <person name="Garcia-Roger E.M."/>
            <person name="Carmona M.J."/>
            <person name="Serra M."/>
            <person name="Gomez A."/>
        </authorList>
    </citation>
    <scope>NUCLEOTIDE SEQUENCE [LARGE SCALE GENOMIC DNA]</scope>
    <source>
        <strain evidence="1">HYR1</strain>
    </source>
</reference>
<evidence type="ECO:0000313" key="1">
    <source>
        <dbReference type="EMBL" id="RNA10260.1"/>
    </source>
</evidence>
<sequence length="61" mass="7535">MLTVWSHFLKLVSSPSFDLTHIVPFLEVIYYLSLHLSHIHHHFPHDHYNYHQRLQIKYYPH</sequence>
<keyword evidence="2" id="KW-1185">Reference proteome</keyword>
<dbReference type="Proteomes" id="UP000276133">
    <property type="component" value="Unassembled WGS sequence"/>
</dbReference>
<protein>
    <submittedName>
        <fullName evidence="1">Uncharacterized protein</fullName>
    </submittedName>
</protein>
<gene>
    <name evidence="1" type="ORF">BpHYR1_002391</name>
</gene>
<proteinExistence type="predicted"/>
<accession>A0A3M7QFW5</accession>